<keyword evidence="4 8" id="KW-0812">Transmembrane</keyword>
<sequence length="259" mass="26977">MTAVLDRSSVGLVSASTTLAGRKIRAAVRSGDATFALLSPAVFFVCFYTPLHRRFEAGGGDYAQFLTPLILVQAGLFAAIAAIESAGADARAGTRMRMMSMPISRLAPVVARMTWVSVRMVMSIAAGVAIGVALGFRFDGSPTDTALFVFLLVVFAVSVSLLTDAVGTVVTGSAAIAGVLMIPQLVLVMASTGLVPAEGFPGWAQPFVRNQPVSVLTEALRDLASGRDVDDVAVTAWSVGLFAAGVLAVTVAGRRQFHR</sequence>
<comment type="similarity">
    <text evidence="2">Belongs to the ABC-2 integral membrane protein family.</text>
</comment>
<dbReference type="PIRSF" id="PIRSF006648">
    <property type="entry name" value="DrrB"/>
    <property type="match status" value="1"/>
</dbReference>
<dbReference type="InterPro" id="IPR000412">
    <property type="entry name" value="ABC_2_transport"/>
</dbReference>
<dbReference type="Pfam" id="PF12698">
    <property type="entry name" value="ABC2_membrane_3"/>
    <property type="match status" value="1"/>
</dbReference>
<proteinExistence type="inferred from homology"/>
<evidence type="ECO:0000256" key="3">
    <source>
        <dbReference type="ARBA" id="ARBA00022475"/>
    </source>
</evidence>
<feature type="domain" description="ABC-2 type transporter transmembrane" evidence="9">
    <location>
        <begin position="60"/>
        <end position="250"/>
    </location>
</feature>
<protein>
    <submittedName>
        <fullName evidence="10">ABC transporter permease</fullName>
    </submittedName>
</protein>
<evidence type="ECO:0000256" key="1">
    <source>
        <dbReference type="ARBA" id="ARBA00004651"/>
    </source>
</evidence>
<organism evidence="10 11">
    <name type="scientific">Williamsia herbipolensis</name>
    <dbReference type="NCBI Taxonomy" id="1603258"/>
    <lineage>
        <taxon>Bacteria</taxon>
        <taxon>Bacillati</taxon>
        <taxon>Actinomycetota</taxon>
        <taxon>Actinomycetes</taxon>
        <taxon>Mycobacteriales</taxon>
        <taxon>Nocardiaceae</taxon>
        <taxon>Williamsia</taxon>
    </lineage>
</organism>
<feature type="transmembrane region" description="Helical" evidence="8">
    <location>
        <begin position="232"/>
        <end position="253"/>
    </location>
</feature>
<dbReference type="PANTHER" id="PTHR43077">
    <property type="entry name" value="TRANSPORT PERMEASE YVFS-RELATED"/>
    <property type="match status" value="1"/>
</dbReference>
<dbReference type="GO" id="GO:0140359">
    <property type="term" value="F:ABC-type transporter activity"/>
    <property type="evidence" value="ECO:0007669"/>
    <property type="project" value="InterPro"/>
</dbReference>
<feature type="transmembrane region" description="Helical" evidence="8">
    <location>
        <begin position="33"/>
        <end position="51"/>
    </location>
</feature>
<feature type="transmembrane region" description="Helical" evidence="8">
    <location>
        <begin position="174"/>
        <end position="195"/>
    </location>
</feature>
<evidence type="ECO:0000256" key="4">
    <source>
        <dbReference type="ARBA" id="ARBA00022692"/>
    </source>
</evidence>
<keyword evidence="5 8" id="KW-1133">Transmembrane helix</keyword>
<evidence type="ECO:0000256" key="6">
    <source>
        <dbReference type="ARBA" id="ARBA00023136"/>
    </source>
</evidence>
<evidence type="ECO:0000256" key="8">
    <source>
        <dbReference type="SAM" id="Phobius"/>
    </source>
</evidence>
<feature type="transmembrane region" description="Helical" evidence="8">
    <location>
        <begin position="63"/>
        <end position="88"/>
    </location>
</feature>
<dbReference type="InterPro" id="IPR013525">
    <property type="entry name" value="ABC2_TM"/>
</dbReference>
<dbReference type="EMBL" id="CP108021">
    <property type="protein sequence ID" value="WUM19238.1"/>
    <property type="molecule type" value="Genomic_DNA"/>
</dbReference>
<dbReference type="GO" id="GO:0046677">
    <property type="term" value="P:response to antibiotic"/>
    <property type="evidence" value="ECO:0007669"/>
    <property type="project" value="UniProtKB-KW"/>
</dbReference>
<keyword evidence="7" id="KW-0046">Antibiotic resistance</keyword>
<evidence type="ECO:0000259" key="9">
    <source>
        <dbReference type="Pfam" id="PF12698"/>
    </source>
</evidence>
<keyword evidence="6 8" id="KW-0472">Membrane</keyword>
<dbReference type="InterPro" id="IPR051328">
    <property type="entry name" value="T7SS_ABC-Transporter"/>
</dbReference>
<evidence type="ECO:0000256" key="5">
    <source>
        <dbReference type="ARBA" id="ARBA00022989"/>
    </source>
</evidence>
<keyword evidence="3" id="KW-1003">Cell membrane</keyword>
<accession>A0AAU4JZK1</accession>
<dbReference type="RefSeq" id="WP_328856773.1">
    <property type="nucleotide sequence ID" value="NZ_CP108021.1"/>
</dbReference>
<dbReference type="AlphaFoldDB" id="A0AAU4JZK1"/>
<dbReference type="KEGG" id="whr:OG579_16185"/>
<evidence type="ECO:0000256" key="2">
    <source>
        <dbReference type="ARBA" id="ARBA00007783"/>
    </source>
</evidence>
<evidence type="ECO:0000256" key="7">
    <source>
        <dbReference type="ARBA" id="ARBA00023251"/>
    </source>
</evidence>
<keyword evidence="11" id="KW-1185">Reference proteome</keyword>
<gene>
    <name evidence="10" type="ORF">OG579_16185</name>
</gene>
<comment type="subcellular location">
    <subcellularLocation>
        <location evidence="1">Cell membrane</location>
        <topology evidence="1">Multi-pass membrane protein</topology>
    </subcellularLocation>
</comment>
<dbReference type="Proteomes" id="UP001432128">
    <property type="component" value="Chromosome"/>
</dbReference>
<feature type="transmembrane region" description="Helical" evidence="8">
    <location>
        <begin position="109"/>
        <end position="134"/>
    </location>
</feature>
<reference evidence="10 11" key="1">
    <citation type="submission" date="2022-10" db="EMBL/GenBank/DDBJ databases">
        <title>The complete genomes of actinobacterial strains from the NBC collection.</title>
        <authorList>
            <person name="Joergensen T.S."/>
            <person name="Alvarez Arevalo M."/>
            <person name="Sterndorff E.B."/>
            <person name="Faurdal D."/>
            <person name="Vuksanovic O."/>
            <person name="Mourched A.-S."/>
            <person name="Charusanti P."/>
            <person name="Shaw S."/>
            <person name="Blin K."/>
            <person name="Weber T."/>
        </authorList>
    </citation>
    <scope>NUCLEOTIDE SEQUENCE [LARGE SCALE GENOMIC DNA]</scope>
    <source>
        <strain evidence="10 11">NBC_00319</strain>
    </source>
</reference>
<evidence type="ECO:0000313" key="11">
    <source>
        <dbReference type="Proteomes" id="UP001432128"/>
    </source>
</evidence>
<name>A0AAU4JZK1_9NOCA</name>
<dbReference type="GO" id="GO:0043190">
    <property type="term" value="C:ATP-binding cassette (ABC) transporter complex"/>
    <property type="evidence" value="ECO:0007669"/>
    <property type="project" value="InterPro"/>
</dbReference>
<feature type="transmembrane region" description="Helical" evidence="8">
    <location>
        <begin position="146"/>
        <end position="167"/>
    </location>
</feature>
<dbReference type="PANTHER" id="PTHR43077:SF8">
    <property type="entry name" value="DOXORUBICIN RESISTANCE ABC TRANSPORTER PERMEASE PROTEIN DRRB"/>
    <property type="match status" value="1"/>
</dbReference>
<evidence type="ECO:0000313" key="10">
    <source>
        <dbReference type="EMBL" id="WUM19238.1"/>
    </source>
</evidence>